<keyword evidence="8" id="KW-0677">Repeat</keyword>
<dbReference type="SMART" id="SM00228">
    <property type="entry name" value="PDZ"/>
    <property type="match status" value="2"/>
</dbReference>
<comment type="caution">
    <text evidence="15">The sequence shown here is derived from an EMBL/GenBank/DDBJ whole genome shotgun (WGS) entry which is preliminary data.</text>
</comment>
<evidence type="ECO:0000256" key="13">
    <source>
        <dbReference type="ARBA" id="ARBA00032850"/>
    </source>
</evidence>
<dbReference type="EMBL" id="AMCI01000175">
    <property type="protein sequence ID" value="EJX10476.1"/>
    <property type="molecule type" value="Genomic_DNA"/>
</dbReference>
<dbReference type="Pfam" id="PF13180">
    <property type="entry name" value="PDZ_2"/>
    <property type="match status" value="1"/>
</dbReference>
<reference evidence="15" key="1">
    <citation type="journal article" date="2012" name="PLoS ONE">
        <title>Gene sets for utilization of primary and secondary nutrition supplies in the distal gut of endangered iberian lynx.</title>
        <authorList>
            <person name="Alcaide M."/>
            <person name="Messina E."/>
            <person name="Richter M."/>
            <person name="Bargiela R."/>
            <person name="Peplies J."/>
            <person name="Huws S.A."/>
            <person name="Newbold C.J."/>
            <person name="Golyshin P.N."/>
            <person name="Simon M.A."/>
            <person name="Lopez G."/>
            <person name="Yakimov M.M."/>
            <person name="Ferrer M."/>
        </authorList>
    </citation>
    <scope>NUCLEOTIDE SEQUENCE</scope>
</reference>
<dbReference type="InterPro" id="IPR036034">
    <property type="entry name" value="PDZ_sf"/>
</dbReference>
<dbReference type="SUPFAM" id="SSF50494">
    <property type="entry name" value="Trypsin-like serine proteases"/>
    <property type="match status" value="1"/>
</dbReference>
<dbReference type="PANTHER" id="PTHR22939">
    <property type="entry name" value="SERINE PROTEASE FAMILY S1C HTRA-RELATED"/>
    <property type="match status" value="1"/>
</dbReference>
<protein>
    <recommendedName>
        <fullName evidence="5">Probable periplasmic serine endoprotease DegP-like</fullName>
        <ecNumber evidence="4">3.4.21.107</ecNumber>
    </recommendedName>
    <alternativeName>
        <fullName evidence="13">Protease Do</fullName>
    </alternativeName>
</protein>
<comment type="catalytic activity">
    <reaction evidence="1">
        <text>Acts on substrates that are at least partially unfolded. The cleavage site P1 residue is normally between a pair of hydrophobic residues, such as Val-|-Val.</text>
        <dbReference type="EC" id="3.4.21.107"/>
    </reaction>
</comment>
<dbReference type="InterPro" id="IPR001478">
    <property type="entry name" value="PDZ"/>
</dbReference>
<dbReference type="SUPFAM" id="SSF50156">
    <property type="entry name" value="PDZ domain-like"/>
    <property type="match status" value="2"/>
</dbReference>
<evidence type="ECO:0000256" key="5">
    <source>
        <dbReference type="ARBA" id="ARBA00013958"/>
    </source>
</evidence>
<keyword evidence="7" id="KW-0732">Signal</keyword>
<evidence type="ECO:0000256" key="6">
    <source>
        <dbReference type="ARBA" id="ARBA00022670"/>
    </source>
</evidence>
<keyword evidence="11" id="KW-0720">Serine protease</keyword>
<dbReference type="InterPro" id="IPR009003">
    <property type="entry name" value="Peptidase_S1_PA"/>
</dbReference>
<dbReference type="PANTHER" id="PTHR22939:SF130">
    <property type="entry name" value="PERIPLASMIC SERINE ENDOPROTEASE DEGP-LIKE-RELATED"/>
    <property type="match status" value="1"/>
</dbReference>
<comment type="similarity">
    <text evidence="3">Belongs to the peptidase S1C family.</text>
</comment>
<name>J9DC11_9ZZZZ</name>
<organism evidence="15">
    <name type="scientific">gut metagenome</name>
    <dbReference type="NCBI Taxonomy" id="749906"/>
    <lineage>
        <taxon>unclassified sequences</taxon>
        <taxon>metagenomes</taxon>
        <taxon>organismal metagenomes</taxon>
    </lineage>
</organism>
<dbReference type="GO" id="GO:0006508">
    <property type="term" value="P:proteolysis"/>
    <property type="evidence" value="ECO:0007669"/>
    <property type="project" value="UniProtKB-KW"/>
</dbReference>
<keyword evidence="12" id="KW-0346">Stress response</keyword>
<dbReference type="GO" id="GO:0042597">
    <property type="term" value="C:periplasmic space"/>
    <property type="evidence" value="ECO:0007669"/>
    <property type="project" value="UniProtKB-SubCell"/>
</dbReference>
<comment type="subcellular location">
    <subcellularLocation>
        <location evidence="2">Periplasm</location>
    </subcellularLocation>
</comment>
<evidence type="ECO:0000259" key="14">
    <source>
        <dbReference type="PROSITE" id="PS50106"/>
    </source>
</evidence>
<dbReference type="EC" id="3.4.21.107" evidence="4"/>
<evidence type="ECO:0000256" key="9">
    <source>
        <dbReference type="ARBA" id="ARBA00022764"/>
    </source>
</evidence>
<evidence type="ECO:0000313" key="15">
    <source>
        <dbReference type="EMBL" id="EJX10476.1"/>
    </source>
</evidence>
<dbReference type="Pfam" id="PF13365">
    <property type="entry name" value="Trypsin_2"/>
    <property type="match status" value="1"/>
</dbReference>
<sequence length="485" mass="51625">MFASKFARTALCASVVAVIGTIGLPAIDANAALFSDKEQTAQLPNFVQLVEENGPAVVNIQMIRNARTVEGGIPGLDPRGAEIFRHFGIPFDFGGPREIPEQRGTGSGFIVSSDGIIMTNAHVVDGADELIVRLTDKREFKGKVLGSDKQTDIAIIKIDAKDLPVLKIGDSSKLKVGEWVAAIGSPFGLDNTVTAGIVSAVSRNLPSDQYVPFIQTDVAVNPGNSGGPLFNMNGEVIGINSQIFSTSGGFMGLSFAIPIDLAMQIKDQLVENGKVTRGYVGVYIQELSQELANSFGLTSPEGALVTKVEKNSPAAKSGLREGDIITAINGTKVTSSVTLPMVVSSMRPGTVVKMTVLREKKLIDLNVTIGTNVAAQNKAAIATNQSKLGVTVRELTTEEIKRCETEGLLVTRSTGVAAKAGIREGDILVSANGHILKSPNDLTAEYSKEQILLLVQRNGGRIFIPVRLEKQINSLSVPFHRKIPR</sequence>
<gene>
    <name evidence="15" type="ORF">EVA_01167</name>
</gene>
<evidence type="ECO:0000256" key="2">
    <source>
        <dbReference type="ARBA" id="ARBA00004418"/>
    </source>
</evidence>
<proteinExistence type="inferred from homology"/>
<dbReference type="AlphaFoldDB" id="J9DC11"/>
<evidence type="ECO:0000256" key="8">
    <source>
        <dbReference type="ARBA" id="ARBA00022737"/>
    </source>
</evidence>
<dbReference type="NCBIfam" id="TIGR02037">
    <property type="entry name" value="degP_htrA_DO"/>
    <property type="match status" value="1"/>
</dbReference>
<feature type="domain" description="PDZ" evidence="14">
    <location>
        <begin position="269"/>
        <end position="360"/>
    </location>
</feature>
<accession>J9DC11</accession>
<evidence type="ECO:0000256" key="3">
    <source>
        <dbReference type="ARBA" id="ARBA00010541"/>
    </source>
</evidence>
<dbReference type="CDD" id="cd10839">
    <property type="entry name" value="cpPDZ1_DegP-like"/>
    <property type="match status" value="1"/>
</dbReference>
<evidence type="ECO:0000256" key="1">
    <source>
        <dbReference type="ARBA" id="ARBA00001772"/>
    </source>
</evidence>
<dbReference type="PRINTS" id="PR00834">
    <property type="entry name" value="PROTEASES2C"/>
</dbReference>
<evidence type="ECO:0000256" key="7">
    <source>
        <dbReference type="ARBA" id="ARBA00022729"/>
    </source>
</evidence>
<dbReference type="Gene3D" id="2.30.42.10">
    <property type="match status" value="2"/>
</dbReference>
<keyword evidence="6 15" id="KW-0645">Protease</keyword>
<dbReference type="GO" id="GO:0004252">
    <property type="term" value="F:serine-type endopeptidase activity"/>
    <property type="evidence" value="ECO:0007669"/>
    <property type="project" value="InterPro"/>
</dbReference>
<evidence type="ECO:0000256" key="10">
    <source>
        <dbReference type="ARBA" id="ARBA00022801"/>
    </source>
</evidence>
<evidence type="ECO:0000256" key="12">
    <source>
        <dbReference type="ARBA" id="ARBA00023016"/>
    </source>
</evidence>
<dbReference type="InterPro" id="IPR011782">
    <property type="entry name" value="Pept_S1C_Do"/>
</dbReference>
<keyword evidence="10" id="KW-0378">Hydrolase</keyword>
<dbReference type="PROSITE" id="PS50106">
    <property type="entry name" value="PDZ"/>
    <property type="match status" value="1"/>
</dbReference>
<evidence type="ECO:0000256" key="4">
    <source>
        <dbReference type="ARBA" id="ARBA00013035"/>
    </source>
</evidence>
<dbReference type="InterPro" id="IPR001940">
    <property type="entry name" value="Peptidase_S1C"/>
</dbReference>
<evidence type="ECO:0000256" key="11">
    <source>
        <dbReference type="ARBA" id="ARBA00022825"/>
    </source>
</evidence>
<keyword evidence="9" id="KW-0574">Periplasm</keyword>
<dbReference type="Gene3D" id="2.40.10.120">
    <property type="match status" value="1"/>
</dbReference>